<dbReference type="InterPro" id="IPR014795">
    <property type="entry name" value="TacA_1-like"/>
</dbReference>
<gene>
    <name evidence="3" type="ORF">BB215W447A_2091</name>
    <name evidence="4" type="ORF">DRBB29_1962</name>
</gene>
<organism evidence="3 5">
    <name type="scientific">Bifidobacterium breve</name>
    <dbReference type="NCBI Taxonomy" id="1685"/>
    <lineage>
        <taxon>Bacteria</taxon>
        <taxon>Bacillati</taxon>
        <taxon>Actinomycetota</taxon>
        <taxon>Actinomycetes</taxon>
        <taxon>Bifidobacteriales</taxon>
        <taxon>Bifidobacteriaceae</taxon>
        <taxon>Bifidobacterium</taxon>
    </lineage>
</organism>
<dbReference type="Gene3D" id="1.20.5.780">
    <property type="entry name" value="Single helix bin"/>
    <property type="match status" value="1"/>
</dbReference>
<dbReference type="InterPro" id="IPR010985">
    <property type="entry name" value="Ribbon_hlx_hlx"/>
</dbReference>
<evidence type="ECO:0008006" key="7">
    <source>
        <dbReference type="Google" id="ProtNLM"/>
    </source>
</evidence>
<evidence type="ECO:0000256" key="2">
    <source>
        <dbReference type="ARBA" id="ARBA00049988"/>
    </source>
</evidence>
<evidence type="ECO:0000313" key="6">
    <source>
        <dbReference type="Proteomes" id="UP000232496"/>
    </source>
</evidence>
<dbReference type="AlphaFoldDB" id="A0A0L0LQ15"/>
<dbReference type="Proteomes" id="UP000232496">
    <property type="component" value="Chromosome"/>
</dbReference>
<keyword evidence="1" id="KW-1277">Toxin-antitoxin system</keyword>
<dbReference type="Proteomes" id="UP000232491">
    <property type="component" value="Chromosome"/>
</dbReference>
<dbReference type="PANTHER" id="PTHR35401">
    <property type="entry name" value="COPG FAMILY HELIX-TURN-HELIX PROTEIN-RELATED-RELATED"/>
    <property type="match status" value="1"/>
</dbReference>
<evidence type="ECO:0000256" key="1">
    <source>
        <dbReference type="ARBA" id="ARBA00022649"/>
    </source>
</evidence>
<dbReference type="EMBL" id="CP023198">
    <property type="protein sequence ID" value="AUE19494.1"/>
    <property type="molecule type" value="Genomic_DNA"/>
</dbReference>
<accession>A0A0L0LQ15</accession>
<reference evidence="3 5" key="1">
    <citation type="submission" date="2017-05" db="EMBL/GenBank/DDBJ databases">
        <title>Comparative genomics and methylome analysis of the gut commensal Bifidobacterium breve.</title>
        <authorList>
            <person name="Bottacini F."/>
            <person name="Morrissey R."/>
            <person name="Roberts R.J."/>
            <person name="James K."/>
            <person name="van Breen J."/>
            <person name="Egan M."/>
            <person name="Lambert J."/>
            <person name="van Limpt K."/>
            <person name="Stanton C."/>
            <person name="Knol J."/>
            <person name="O' Connell Motherway M."/>
            <person name="van Sinderen D."/>
        </authorList>
    </citation>
    <scope>NUCLEOTIDE SEQUENCE [LARGE SCALE GENOMIC DNA]</scope>
    <source>
        <strain evidence="3 5">215W447a</strain>
        <strain evidence="4 6">DRBB29</strain>
    </source>
</reference>
<dbReference type="EMBL" id="CP021558">
    <property type="protein sequence ID" value="AUE04092.1"/>
    <property type="molecule type" value="Genomic_DNA"/>
</dbReference>
<dbReference type="Pfam" id="PF08681">
    <property type="entry name" value="TacA1"/>
    <property type="match status" value="1"/>
</dbReference>
<dbReference type="GO" id="GO:0006355">
    <property type="term" value="P:regulation of DNA-templated transcription"/>
    <property type="evidence" value="ECO:0007669"/>
    <property type="project" value="InterPro"/>
</dbReference>
<name>A0A0L0LQ15_BIFBR</name>
<evidence type="ECO:0000313" key="3">
    <source>
        <dbReference type="EMBL" id="AUE04092.1"/>
    </source>
</evidence>
<protein>
    <recommendedName>
        <fullName evidence="7">DUF1778 domain-containing protein</fullName>
    </recommendedName>
</protein>
<sequence length="111" mass="12536">MAIAIDIPNISISSVQKPYNRGMTTENNKNSRFEMRLTQEQRSRIDQAAESKGLTASQWALSNLLAAADRDIHEAHIIRLNNQAWNDFTAALDEPMGPRLTELLESDPIWT</sequence>
<dbReference type="SUPFAM" id="SSF47598">
    <property type="entry name" value="Ribbon-helix-helix"/>
    <property type="match status" value="1"/>
</dbReference>
<evidence type="ECO:0000313" key="4">
    <source>
        <dbReference type="EMBL" id="AUE19494.1"/>
    </source>
</evidence>
<evidence type="ECO:0000313" key="5">
    <source>
        <dbReference type="Proteomes" id="UP000232491"/>
    </source>
</evidence>
<comment type="similarity">
    <text evidence="2">Belongs to the TacA antitoxin family.</text>
</comment>
<proteinExistence type="inferred from homology"/>